<evidence type="ECO:0000259" key="2">
    <source>
        <dbReference type="Pfam" id="PF13229"/>
    </source>
</evidence>
<dbReference type="InterPro" id="IPR006626">
    <property type="entry name" value="PbH1"/>
</dbReference>
<protein>
    <submittedName>
        <fullName evidence="3">Parallel beta helix pectate lyase-like protein</fullName>
    </submittedName>
</protein>
<dbReference type="SUPFAM" id="SSF51126">
    <property type="entry name" value="Pectin lyase-like"/>
    <property type="match status" value="1"/>
</dbReference>
<dbReference type="AlphaFoldDB" id="A0A561SE91"/>
<organism evidence="3 4">
    <name type="scientific">Kitasatospora viridis</name>
    <dbReference type="NCBI Taxonomy" id="281105"/>
    <lineage>
        <taxon>Bacteria</taxon>
        <taxon>Bacillati</taxon>
        <taxon>Actinomycetota</taxon>
        <taxon>Actinomycetes</taxon>
        <taxon>Kitasatosporales</taxon>
        <taxon>Streptomycetaceae</taxon>
        <taxon>Kitasatospora</taxon>
    </lineage>
</organism>
<dbReference type="Pfam" id="PF13229">
    <property type="entry name" value="Beta_helix"/>
    <property type="match status" value="1"/>
</dbReference>
<dbReference type="InterPro" id="IPR039448">
    <property type="entry name" value="Beta_helix"/>
</dbReference>
<dbReference type="Gene3D" id="2.160.20.10">
    <property type="entry name" value="Single-stranded right-handed beta-helix, Pectin lyase-like"/>
    <property type="match status" value="1"/>
</dbReference>
<dbReference type="InterPro" id="IPR011050">
    <property type="entry name" value="Pectin_lyase_fold/virulence"/>
</dbReference>
<feature type="signal peptide" evidence="1">
    <location>
        <begin position="1"/>
        <end position="33"/>
    </location>
</feature>
<name>A0A561SE91_9ACTN</name>
<evidence type="ECO:0000313" key="4">
    <source>
        <dbReference type="Proteomes" id="UP000317940"/>
    </source>
</evidence>
<dbReference type="OrthoDB" id="3333873at2"/>
<evidence type="ECO:0000256" key="1">
    <source>
        <dbReference type="SAM" id="SignalP"/>
    </source>
</evidence>
<comment type="caution">
    <text evidence="3">The sequence shown here is derived from an EMBL/GenBank/DDBJ whole genome shotgun (WGS) entry which is preliminary data.</text>
</comment>
<dbReference type="GO" id="GO:0016829">
    <property type="term" value="F:lyase activity"/>
    <property type="evidence" value="ECO:0007669"/>
    <property type="project" value="UniProtKB-KW"/>
</dbReference>
<sequence>MWLRTRTATAAGTALLCAAVCAAPALSAAPAAAATGTVYLDCSRSTDGDGSQAAPYDSLASVNALTFSPGQTLAIAAGTSCTGTLAPQGSGTAAAPITIAPYGSGPAPAIDGNGAENALSLTNQDDWTIGAIELTDPAATETQREGLLIQSTDGTAHGGFDIDGLIVNDVAGQTDKATQATAFANSACIRTGTLNTGSTLNDVHVHDTRVGNCGGGGIKVRVGALTAQGTGIHVDHNTVTAVGGDGIIASFAESPLLEYNTAANLGTGDYPWTGGNFAGIWVLGDHDPTIQHNVVYGSVMSVYDSEAFDCDWGNTGTCLVQDNYSHDNAGGLFLNCDGCGTSGAPTEVVRDNIAQNDCRMISTGDKATLLFYNNDVYCPGTAFNIHVPANSTLENNIWVGPTTSSLPTGSGIQWLWNVFQGVPRPTANGIVGDPGFSAPGSGGDTLDSVTGYQLTAAAPGLLNGGVLADNGGQDFWGNPVSATAKPNRGAYDGPGR</sequence>
<keyword evidence="3" id="KW-0456">Lyase</keyword>
<dbReference type="EMBL" id="VIWT01000006">
    <property type="protein sequence ID" value="TWF73158.1"/>
    <property type="molecule type" value="Genomic_DNA"/>
</dbReference>
<dbReference type="InterPro" id="IPR012334">
    <property type="entry name" value="Pectin_lyas_fold"/>
</dbReference>
<accession>A0A561SE91</accession>
<proteinExistence type="predicted"/>
<feature type="chain" id="PRO_5021797403" evidence="1">
    <location>
        <begin position="34"/>
        <end position="496"/>
    </location>
</feature>
<keyword evidence="1" id="KW-0732">Signal</keyword>
<feature type="domain" description="Right handed beta helix" evidence="2">
    <location>
        <begin position="228"/>
        <end position="396"/>
    </location>
</feature>
<evidence type="ECO:0000313" key="3">
    <source>
        <dbReference type="EMBL" id="TWF73158.1"/>
    </source>
</evidence>
<dbReference type="Proteomes" id="UP000317940">
    <property type="component" value="Unassembled WGS sequence"/>
</dbReference>
<dbReference type="SMART" id="SM00710">
    <property type="entry name" value="PbH1"/>
    <property type="match status" value="4"/>
</dbReference>
<reference evidence="3 4" key="1">
    <citation type="submission" date="2019-06" db="EMBL/GenBank/DDBJ databases">
        <title>Sequencing the genomes of 1000 actinobacteria strains.</title>
        <authorList>
            <person name="Klenk H.-P."/>
        </authorList>
    </citation>
    <scope>NUCLEOTIDE SEQUENCE [LARGE SCALE GENOMIC DNA]</scope>
    <source>
        <strain evidence="3 4">DSM 44826</strain>
    </source>
</reference>
<dbReference type="RefSeq" id="WP_145911126.1">
    <property type="nucleotide sequence ID" value="NZ_BAAAMZ010000005.1"/>
</dbReference>
<keyword evidence="4" id="KW-1185">Reference proteome</keyword>
<gene>
    <name evidence="3" type="ORF">FHX73_16309</name>
</gene>